<evidence type="ECO:0000256" key="8">
    <source>
        <dbReference type="ARBA" id="ARBA00023242"/>
    </source>
</evidence>
<dbReference type="SUPFAM" id="SSF54427">
    <property type="entry name" value="NTF2-like"/>
    <property type="match status" value="1"/>
</dbReference>
<dbReference type="GO" id="GO:0016973">
    <property type="term" value="P:poly(A)+ mRNA export from nucleus"/>
    <property type="evidence" value="ECO:0007669"/>
    <property type="project" value="TreeGrafter"/>
</dbReference>
<dbReference type="Pfam" id="PF22602">
    <property type="entry name" value="NXF_NTF2"/>
    <property type="match status" value="1"/>
</dbReference>
<dbReference type="AlphaFoldDB" id="A0A2R5LJ98"/>
<keyword evidence="4" id="KW-0433">Leucine-rich repeat</keyword>
<dbReference type="Pfam" id="PF03943">
    <property type="entry name" value="TAP_C"/>
    <property type="match status" value="1"/>
</dbReference>
<accession>A0A2R5LJ98</accession>
<dbReference type="InterPro" id="IPR009060">
    <property type="entry name" value="UBA-like_sf"/>
</dbReference>
<dbReference type="CDD" id="cd14342">
    <property type="entry name" value="UBA_TAP-C"/>
    <property type="match status" value="1"/>
</dbReference>
<dbReference type="EMBL" id="GGLE01005494">
    <property type="protein sequence ID" value="MBY09620.1"/>
    <property type="molecule type" value="Transcribed_RNA"/>
</dbReference>
<dbReference type="GO" id="GO:0005654">
    <property type="term" value="C:nucleoplasm"/>
    <property type="evidence" value="ECO:0007669"/>
    <property type="project" value="UniProtKB-ARBA"/>
</dbReference>
<dbReference type="PANTHER" id="PTHR10662:SF22">
    <property type="entry name" value="NUCLEAR RNA EXPORT FACTOR 1"/>
    <property type="match status" value="1"/>
</dbReference>
<dbReference type="Gene3D" id="3.80.10.10">
    <property type="entry name" value="Ribonuclease Inhibitor"/>
    <property type="match status" value="1"/>
</dbReference>
<dbReference type="Pfam" id="PF24048">
    <property type="entry name" value="LRR_NXF1-5"/>
    <property type="match status" value="1"/>
</dbReference>
<dbReference type="Gene3D" id="3.30.70.330">
    <property type="match status" value="1"/>
</dbReference>
<dbReference type="SMART" id="SM00804">
    <property type="entry name" value="TAP_C"/>
    <property type="match status" value="1"/>
</dbReference>
<proteinExistence type="inferred from homology"/>
<evidence type="ECO:0000256" key="1">
    <source>
        <dbReference type="ARBA" id="ARBA00004123"/>
    </source>
</evidence>
<dbReference type="InterPro" id="IPR057125">
    <property type="entry name" value="NXF1/2/3/5-like_LRR"/>
</dbReference>
<feature type="domain" description="TAP-C" evidence="11">
    <location>
        <begin position="537"/>
        <end position="591"/>
    </location>
</feature>
<dbReference type="InterPro" id="IPR030217">
    <property type="entry name" value="NXF_fam"/>
</dbReference>
<dbReference type="InterPro" id="IPR018222">
    <property type="entry name" value="Nuclear_transport_factor_2_euk"/>
</dbReference>
<sequence length="591" mass="67412">MGNRGGFGAPMLHRSSRNKYKGGYKGYEGSHRSRLENTDSDVDMGGTSGNLSDNMRERFKPYGRNRKKRGTITSRGGVEYYMPPQRQTRDGEPSWFKIVIPQGKKFTKEFILKELTAKSELPFVPYNFQFDGSFAVFFINDYKCASSIKRLDKTIETPSGFKMSIILKTVEFPMLNVDDSFVEKLKVVLSRRYDASQKVLDLSRFHQDELFRAEGLFVPLFRVSVLSSVIKLIVDNVPEVQLMDFSDNKLSTLQPLEMLHHRCPNLKTLRFRNNKIRRMLELDCMKGMPIEELILDGNPVCDIFKDQNSYISAIRERFPKVVRLDGHVLPAPISFDLGTREVILPSKPSFFPSAPVKQIMVQFLEQYFSIFDSTDRNGLLDAYHDNAVLSLTATKLPSSRSDVKDFIKDSRNLLRLYNSEAKMEKLKIGRVNIVSFLNQLPHTRHDPTSFTVDVSLVESSMMIFAVFGAFRVVQRGGNLSGLKSFMRTFIIVPQGTGFSIINETVCITGATDEQMKAFPLPEDNPEKTPSSTQAPIMDKTRMITELCLQSRMNRDFAARCLEQNEWDFQKALNVFNELNVRGSIPPEAFQT</sequence>
<dbReference type="GO" id="GO:0005737">
    <property type="term" value="C:cytoplasm"/>
    <property type="evidence" value="ECO:0007669"/>
    <property type="project" value="InterPro"/>
</dbReference>
<dbReference type="Pfam" id="PF09162">
    <property type="entry name" value="Tap-RNA_bind"/>
    <property type="match status" value="1"/>
</dbReference>
<dbReference type="InterPro" id="IPR002075">
    <property type="entry name" value="NTF2_dom"/>
</dbReference>
<dbReference type="SUPFAM" id="SSF52058">
    <property type="entry name" value="L domain-like"/>
    <property type="match status" value="1"/>
</dbReference>
<keyword evidence="6" id="KW-0509">mRNA transport</keyword>
<feature type="region of interest" description="Disordered" evidence="9">
    <location>
        <begin position="1"/>
        <end position="57"/>
    </location>
</feature>
<dbReference type="InterPro" id="IPR035979">
    <property type="entry name" value="RBD_domain_sf"/>
</dbReference>
<evidence type="ECO:0000259" key="11">
    <source>
        <dbReference type="PROSITE" id="PS51281"/>
    </source>
</evidence>
<dbReference type="GO" id="GO:0005635">
    <property type="term" value="C:nuclear envelope"/>
    <property type="evidence" value="ECO:0007669"/>
    <property type="project" value="UniProtKB-ARBA"/>
</dbReference>
<keyword evidence="3" id="KW-0813">Transport</keyword>
<dbReference type="GO" id="GO:0003723">
    <property type="term" value="F:RNA binding"/>
    <property type="evidence" value="ECO:0007669"/>
    <property type="project" value="UniProtKB-KW"/>
</dbReference>
<name>A0A2R5LJ98_9ACAR</name>
<evidence type="ECO:0000256" key="3">
    <source>
        <dbReference type="ARBA" id="ARBA00022448"/>
    </source>
</evidence>
<reference evidence="12" key="1">
    <citation type="submission" date="2018-03" db="EMBL/GenBank/DDBJ databases">
        <title>The relapsing fever spirochete Borrelia turicatae persists in the highly oxidative environment of its soft-bodied tick vector.</title>
        <authorList>
            <person name="Bourret T.J."/>
            <person name="Boyle W.K."/>
            <person name="Valenzuela J.G."/>
            <person name="Oliveira F."/>
            <person name="Lopez J.E."/>
        </authorList>
    </citation>
    <scope>NUCLEOTIDE SEQUENCE</scope>
    <source>
        <strain evidence="12">Kansas strain/isolate</strain>
        <tissue evidence="12">Salivary glands</tissue>
    </source>
</reference>
<evidence type="ECO:0000256" key="4">
    <source>
        <dbReference type="ARBA" id="ARBA00022614"/>
    </source>
</evidence>
<dbReference type="Gene3D" id="3.10.450.50">
    <property type="match status" value="1"/>
</dbReference>
<evidence type="ECO:0000259" key="10">
    <source>
        <dbReference type="PROSITE" id="PS50177"/>
    </source>
</evidence>
<keyword evidence="5" id="KW-0677">Repeat</keyword>
<organism evidence="12">
    <name type="scientific">Ornithodoros turicata</name>
    <dbReference type="NCBI Taxonomy" id="34597"/>
    <lineage>
        <taxon>Eukaryota</taxon>
        <taxon>Metazoa</taxon>
        <taxon>Ecdysozoa</taxon>
        <taxon>Arthropoda</taxon>
        <taxon>Chelicerata</taxon>
        <taxon>Arachnida</taxon>
        <taxon>Acari</taxon>
        <taxon>Parasitiformes</taxon>
        <taxon>Ixodida</taxon>
        <taxon>Ixodoidea</taxon>
        <taxon>Argasidae</taxon>
        <taxon>Ornithodorinae</taxon>
        <taxon>Ornithodoros</taxon>
    </lineage>
</organism>
<dbReference type="InterPro" id="IPR032675">
    <property type="entry name" value="LRR_dom_sf"/>
</dbReference>
<evidence type="ECO:0000256" key="6">
    <source>
        <dbReference type="ARBA" id="ARBA00022816"/>
    </source>
</evidence>
<feature type="domain" description="NTF2" evidence="10">
    <location>
        <begin position="359"/>
        <end position="507"/>
    </location>
</feature>
<evidence type="ECO:0000256" key="9">
    <source>
        <dbReference type="SAM" id="MobiDB-lite"/>
    </source>
</evidence>
<protein>
    <submittedName>
        <fullName evidence="12">Putative mrna export factor tap/mex67</fullName>
    </submittedName>
</protein>
<comment type="subcellular location">
    <subcellularLocation>
        <location evidence="1">Nucleus</location>
    </subcellularLocation>
</comment>
<dbReference type="SUPFAM" id="SSF46934">
    <property type="entry name" value="UBA-like"/>
    <property type="match status" value="1"/>
</dbReference>
<dbReference type="PROSITE" id="PS51281">
    <property type="entry name" value="TAP_C"/>
    <property type="match status" value="1"/>
</dbReference>
<comment type="similarity">
    <text evidence="2">Belongs to the NXF family.</text>
</comment>
<dbReference type="FunFam" id="1.10.8.10:FF:000018">
    <property type="entry name" value="Nuclear RNA export factor 1"/>
    <property type="match status" value="1"/>
</dbReference>
<dbReference type="InterPro" id="IPR015245">
    <property type="entry name" value="Tap_RNA-bd"/>
</dbReference>
<keyword evidence="8" id="KW-0539">Nucleus</keyword>
<keyword evidence="7" id="KW-0694">RNA-binding</keyword>
<evidence type="ECO:0000256" key="5">
    <source>
        <dbReference type="ARBA" id="ARBA00022737"/>
    </source>
</evidence>
<dbReference type="Gene3D" id="1.10.8.10">
    <property type="entry name" value="DNA helicase RuvA subunit, C-terminal domain"/>
    <property type="match status" value="1"/>
</dbReference>
<feature type="compositionally biased region" description="Basic and acidic residues" evidence="9">
    <location>
        <begin position="28"/>
        <end position="37"/>
    </location>
</feature>
<dbReference type="PANTHER" id="PTHR10662">
    <property type="entry name" value="NUCLEAR RNA EXPORT FACTOR"/>
    <property type="match status" value="1"/>
</dbReference>
<dbReference type="FunFam" id="3.80.10.10:FF:000384">
    <property type="entry name" value="Nuclear RNA export factor 1"/>
    <property type="match status" value="1"/>
</dbReference>
<dbReference type="PROSITE" id="PS50177">
    <property type="entry name" value="NTF2_DOMAIN"/>
    <property type="match status" value="1"/>
</dbReference>
<evidence type="ECO:0000313" key="12">
    <source>
        <dbReference type="EMBL" id="MBY09620.1"/>
    </source>
</evidence>
<dbReference type="InterPro" id="IPR032710">
    <property type="entry name" value="NTF2-like_dom_sf"/>
</dbReference>
<dbReference type="SUPFAM" id="SSF54928">
    <property type="entry name" value="RNA-binding domain, RBD"/>
    <property type="match status" value="1"/>
</dbReference>
<evidence type="ECO:0000256" key="7">
    <source>
        <dbReference type="ARBA" id="ARBA00022884"/>
    </source>
</evidence>
<dbReference type="InterPro" id="IPR012677">
    <property type="entry name" value="Nucleotide-bd_a/b_plait_sf"/>
</dbReference>
<evidence type="ECO:0000256" key="2">
    <source>
        <dbReference type="ARBA" id="ARBA00009285"/>
    </source>
</evidence>
<dbReference type="InterPro" id="IPR005637">
    <property type="entry name" value="TAP_C_dom"/>
</dbReference>
<dbReference type="FunFam" id="3.10.450.50:FF:000004">
    <property type="entry name" value="Nuclear RNA export factor 1"/>
    <property type="match status" value="1"/>
</dbReference>